<evidence type="ECO:0000259" key="1">
    <source>
        <dbReference type="PROSITE" id="PS51186"/>
    </source>
</evidence>
<dbReference type="PANTHER" id="PTHR43792">
    <property type="entry name" value="GNAT FAMILY, PUTATIVE (AFU_ORTHOLOGUE AFUA_3G00765)-RELATED-RELATED"/>
    <property type="match status" value="1"/>
</dbReference>
<dbReference type="InterPro" id="IPR000182">
    <property type="entry name" value="GNAT_dom"/>
</dbReference>
<name>A0ABU3BHI8_9FLAO</name>
<comment type="caution">
    <text evidence="2">The sequence shown here is derived from an EMBL/GenBank/DDBJ whole genome shotgun (WGS) entry which is preliminary data.</text>
</comment>
<sequence length="167" mass="19065">MKLPSLKRLIIEPLTAKDGEFMFELMNSPGWLKYIGDRTIKNETDAEKYLVANIIPSYNKHGFGLYKISLRNNSKVIGICGLLQRDYLKSPDLGFAILPNHSGHGYTHEASKAILDYAKKDLQIEITEAITVEDNHASIGLLKKLGFQRQELITRDNEQLLLFRKYL</sequence>
<evidence type="ECO:0000313" key="2">
    <source>
        <dbReference type="EMBL" id="MDT0621637.1"/>
    </source>
</evidence>
<protein>
    <submittedName>
        <fullName evidence="2">GNAT family N-acetyltransferase</fullName>
    </submittedName>
</protein>
<dbReference type="PROSITE" id="PS51186">
    <property type="entry name" value="GNAT"/>
    <property type="match status" value="1"/>
</dbReference>
<dbReference type="Pfam" id="PF13302">
    <property type="entry name" value="Acetyltransf_3"/>
    <property type="match status" value="1"/>
</dbReference>
<dbReference type="Gene3D" id="3.40.630.30">
    <property type="match status" value="1"/>
</dbReference>
<dbReference type="PANTHER" id="PTHR43792:SF1">
    <property type="entry name" value="N-ACETYLTRANSFERASE DOMAIN-CONTAINING PROTEIN"/>
    <property type="match status" value="1"/>
</dbReference>
<gene>
    <name evidence="2" type="ORF">RM520_08365</name>
</gene>
<accession>A0ABU3BHI8</accession>
<reference evidence="2 3" key="1">
    <citation type="submission" date="2023-09" db="EMBL/GenBank/DDBJ databases">
        <authorList>
            <person name="Rey-Velasco X."/>
        </authorList>
    </citation>
    <scope>NUCLEOTIDE SEQUENCE [LARGE SCALE GENOMIC DNA]</scope>
    <source>
        <strain evidence="2 3">P007</strain>
    </source>
</reference>
<organism evidence="2 3">
    <name type="scientific">Croceitalea vernalis</name>
    <dbReference type="NCBI Taxonomy" id="3075599"/>
    <lineage>
        <taxon>Bacteria</taxon>
        <taxon>Pseudomonadati</taxon>
        <taxon>Bacteroidota</taxon>
        <taxon>Flavobacteriia</taxon>
        <taxon>Flavobacteriales</taxon>
        <taxon>Flavobacteriaceae</taxon>
        <taxon>Croceitalea</taxon>
    </lineage>
</organism>
<evidence type="ECO:0000313" key="3">
    <source>
        <dbReference type="Proteomes" id="UP001250662"/>
    </source>
</evidence>
<keyword evidence="3" id="KW-1185">Reference proteome</keyword>
<proteinExistence type="predicted"/>
<feature type="domain" description="N-acetyltransferase" evidence="1">
    <location>
        <begin position="9"/>
        <end position="167"/>
    </location>
</feature>
<dbReference type="RefSeq" id="WP_311387685.1">
    <property type="nucleotide sequence ID" value="NZ_JAVRHU010000002.1"/>
</dbReference>
<dbReference type="InterPro" id="IPR051531">
    <property type="entry name" value="N-acetyltransferase"/>
</dbReference>
<dbReference type="EMBL" id="JAVRHU010000002">
    <property type="protein sequence ID" value="MDT0621637.1"/>
    <property type="molecule type" value="Genomic_DNA"/>
</dbReference>
<dbReference type="Proteomes" id="UP001250662">
    <property type="component" value="Unassembled WGS sequence"/>
</dbReference>
<dbReference type="SUPFAM" id="SSF55729">
    <property type="entry name" value="Acyl-CoA N-acyltransferases (Nat)"/>
    <property type="match status" value="1"/>
</dbReference>
<dbReference type="InterPro" id="IPR016181">
    <property type="entry name" value="Acyl_CoA_acyltransferase"/>
</dbReference>